<keyword evidence="1" id="KW-0812">Transmembrane</keyword>
<dbReference type="EMBL" id="FUZT01000005">
    <property type="protein sequence ID" value="SKC68254.1"/>
    <property type="molecule type" value="Genomic_DNA"/>
</dbReference>
<evidence type="ECO:0000313" key="5">
    <source>
        <dbReference type="Proteomes" id="UP000190285"/>
    </source>
</evidence>
<sequence>MLTFTLYLLLGILCICVGVIVPFFILMAIFCTPYWFYLGMYKEQHNLSKDFRKTNSVFKEIKYAAIFYGQIIRFKKPTFD</sequence>
<dbReference type="Proteomes" id="UP000190285">
    <property type="component" value="Unassembled WGS sequence"/>
</dbReference>
<accession>A0A1T5LW28</accession>
<dbReference type="OrthoDB" id="9953935at2"/>
<protein>
    <submittedName>
        <fullName evidence="4">Uncharacterized protein</fullName>
    </submittedName>
</protein>
<gene>
    <name evidence="2" type="ORF">SAMN02194393_02132</name>
    <name evidence="3" type="ORF">SAMN02194393_02520</name>
    <name evidence="4" type="ORF">SAMN02194393_03443</name>
</gene>
<evidence type="ECO:0000313" key="3">
    <source>
        <dbReference type="EMBL" id="SKC71845.1"/>
    </source>
</evidence>
<dbReference type="STRING" id="36842.SAMN02194393_02132"/>
<dbReference type="RefSeq" id="WP_079491520.1">
    <property type="nucleotide sequence ID" value="NZ_FUZT01000005.1"/>
</dbReference>
<dbReference type="AlphaFoldDB" id="A0A1T5LW28"/>
<dbReference type="EMBL" id="FUZT01000008">
    <property type="protein sequence ID" value="SKC80152.1"/>
    <property type="molecule type" value="Genomic_DNA"/>
</dbReference>
<evidence type="ECO:0000313" key="2">
    <source>
        <dbReference type="EMBL" id="SKC68254.1"/>
    </source>
</evidence>
<keyword evidence="5" id="KW-1185">Reference proteome</keyword>
<name>A0A1T5LW28_9FIRM</name>
<dbReference type="EMBL" id="FUZT01000006">
    <property type="protein sequence ID" value="SKC71845.1"/>
    <property type="molecule type" value="Genomic_DNA"/>
</dbReference>
<reference evidence="4 5" key="1">
    <citation type="submission" date="2017-02" db="EMBL/GenBank/DDBJ databases">
        <authorList>
            <person name="Peterson S.W."/>
        </authorList>
    </citation>
    <scope>NUCLEOTIDE SEQUENCE [LARGE SCALE GENOMIC DNA]</scope>
    <source>
        <strain evidence="4 5">M1</strain>
    </source>
</reference>
<proteinExistence type="predicted"/>
<feature type="transmembrane region" description="Helical" evidence="1">
    <location>
        <begin position="6"/>
        <end position="37"/>
    </location>
</feature>
<evidence type="ECO:0000313" key="4">
    <source>
        <dbReference type="EMBL" id="SKC80152.1"/>
    </source>
</evidence>
<organism evidence="4 5">
    <name type="scientific">Maledivibacter halophilus</name>
    <dbReference type="NCBI Taxonomy" id="36842"/>
    <lineage>
        <taxon>Bacteria</taxon>
        <taxon>Bacillati</taxon>
        <taxon>Bacillota</taxon>
        <taxon>Clostridia</taxon>
        <taxon>Peptostreptococcales</taxon>
        <taxon>Caminicellaceae</taxon>
        <taxon>Maledivibacter</taxon>
    </lineage>
</organism>
<evidence type="ECO:0000256" key="1">
    <source>
        <dbReference type="SAM" id="Phobius"/>
    </source>
</evidence>
<keyword evidence="1" id="KW-0472">Membrane</keyword>
<keyword evidence="1" id="KW-1133">Transmembrane helix</keyword>